<comment type="caution">
    <text evidence="3">The sequence shown here is derived from an EMBL/GenBank/DDBJ whole genome shotgun (WGS) entry which is preliminary data.</text>
</comment>
<keyword evidence="4" id="KW-1185">Reference proteome</keyword>
<reference evidence="3 4" key="1">
    <citation type="submission" date="2024-04" db="EMBL/GenBank/DDBJ databases">
        <title>Human intestinal bacterial collection.</title>
        <authorList>
            <person name="Pauvert C."/>
            <person name="Hitch T.C.A."/>
            <person name="Clavel T."/>
        </authorList>
    </citation>
    <scope>NUCLEOTIDE SEQUENCE [LARGE SCALE GENOMIC DNA]</scope>
    <source>
        <strain evidence="3 4">CLA-AA-H174</strain>
    </source>
</reference>
<evidence type="ECO:0000313" key="3">
    <source>
        <dbReference type="EMBL" id="MEQ2507513.1"/>
    </source>
</evidence>
<organism evidence="3 4">
    <name type="scientific">Segatella sinensis</name>
    <dbReference type="NCBI Taxonomy" id="3085167"/>
    <lineage>
        <taxon>Bacteria</taxon>
        <taxon>Pseudomonadati</taxon>
        <taxon>Bacteroidota</taxon>
        <taxon>Bacteroidia</taxon>
        <taxon>Bacteroidales</taxon>
        <taxon>Prevotellaceae</taxon>
        <taxon>Segatella</taxon>
    </lineage>
</organism>
<dbReference type="PANTHER" id="PTHR16222">
    <property type="entry name" value="ADP-RIBOSYLGLYCOHYDROLASE"/>
    <property type="match status" value="1"/>
</dbReference>
<dbReference type="InterPro" id="IPR005502">
    <property type="entry name" value="Ribosyl_crysJ1"/>
</dbReference>
<dbReference type="Gene3D" id="1.10.4080.10">
    <property type="entry name" value="ADP-ribosylation/Crystallin J1"/>
    <property type="match status" value="1"/>
</dbReference>
<sequence>HQHPLGWLSSALEAHVIYRIVQKDSPTVDDFKDYLSDGYDMLLALYPNETAYIAELRALTDKALGLVDSSASDVENIETIGEGWTGDEALAMAIYCTVKYFNNFEQALIASVNHRGDSDSTGAVTGNILGAVVGYDAIPQSFKDNLELHDVVLHVADDLWRGKTTKFI</sequence>
<accession>A0ABV1FWR6</accession>
<dbReference type="RefSeq" id="WP_349225742.1">
    <property type="nucleotide sequence ID" value="NZ_JBBNGE010000010.1"/>
</dbReference>
<gene>
    <name evidence="3" type="ORF">AAAT87_04340</name>
</gene>
<dbReference type="SUPFAM" id="SSF101478">
    <property type="entry name" value="ADP-ribosylglycohydrolase"/>
    <property type="match status" value="1"/>
</dbReference>
<dbReference type="Proteomes" id="UP001465717">
    <property type="component" value="Unassembled WGS sequence"/>
</dbReference>
<feature type="non-terminal residue" evidence="3">
    <location>
        <position position="1"/>
    </location>
</feature>
<protein>
    <submittedName>
        <fullName evidence="3">ADP-ribosylglycohydrolase family protein</fullName>
    </submittedName>
</protein>
<keyword evidence="2" id="KW-0378">Hydrolase</keyword>
<dbReference type="Pfam" id="PF03747">
    <property type="entry name" value="ADP_ribosyl_GH"/>
    <property type="match status" value="1"/>
</dbReference>
<proteinExistence type="inferred from homology"/>
<dbReference type="InterPro" id="IPR036705">
    <property type="entry name" value="Ribosyl_crysJ1_sf"/>
</dbReference>
<dbReference type="PANTHER" id="PTHR16222:SF24">
    <property type="entry name" value="ADP-RIBOSYLHYDROLASE ARH3"/>
    <property type="match status" value="1"/>
</dbReference>
<evidence type="ECO:0000256" key="1">
    <source>
        <dbReference type="ARBA" id="ARBA00010702"/>
    </source>
</evidence>
<dbReference type="InterPro" id="IPR050792">
    <property type="entry name" value="ADP-ribosylglycohydrolase"/>
</dbReference>
<evidence type="ECO:0000256" key="2">
    <source>
        <dbReference type="ARBA" id="ARBA00022801"/>
    </source>
</evidence>
<dbReference type="EMBL" id="JBBNGE010000010">
    <property type="protein sequence ID" value="MEQ2507513.1"/>
    <property type="molecule type" value="Genomic_DNA"/>
</dbReference>
<comment type="similarity">
    <text evidence="1">Belongs to the ADP-ribosylglycohydrolase family.</text>
</comment>
<evidence type="ECO:0000313" key="4">
    <source>
        <dbReference type="Proteomes" id="UP001465717"/>
    </source>
</evidence>
<name>A0ABV1FWR6_9BACT</name>